<sequence>MPHPNLLLIRPITVLMNGEQVAKKWNPSSNDLGGSIEKVENGTSSDNHIPSTESLPSVAVARGQALKHWNQMRCSLIES</sequence>
<proteinExistence type="predicted"/>
<evidence type="ECO:0000313" key="2">
    <source>
        <dbReference type="Proteomes" id="UP001279734"/>
    </source>
</evidence>
<comment type="caution">
    <text evidence="1">The sequence shown here is derived from an EMBL/GenBank/DDBJ whole genome shotgun (WGS) entry which is preliminary data.</text>
</comment>
<protein>
    <submittedName>
        <fullName evidence="1">Uncharacterized protein</fullName>
    </submittedName>
</protein>
<accession>A0AAD3Y1K6</accession>
<keyword evidence="2" id="KW-1185">Reference proteome</keyword>
<evidence type="ECO:0000313" key="1">
    <source>
        <dbReference type="EMBL" id="GMH24104.1"/>
    </source>
</evidence>
<dbReference type="Proteomes" id="UP001279734">
    <property type="component" value="Unassembled WGS sequence"/>
</dbReference>
<name>A0AAD3Y1K6_NEPGR</name>
<gene>
    <name evidence="1" type="ORF">Nepgr_025947</name>
</gene>
<dbReference type="AlphaFoldDB" id="A0AAD3Y1K6"/>
<dbReference type="EMBL" id="BSYO01000027">
    <property type="protein sequence ID" value="GMH24104.1"/>
    <property type="molecule type" value="Genomic_DNA"/>
</dbReference>
<organism evidence="1 2">
    <name type="scientific">Nepenthes gracilis</name>
    <name type="common">Slender pitcher plant</name>
    <dbReference type="NCBI Taxonomy" id="150966"/>
    <lineage>
        <taxon>Eukaryota</taxon>
        <taxon>Viridiplantae</taxon>
        <taxon>Streptophyta</taxon>
        <taxon>Embryophyta</taxon>
        <taxon>Tracheophyta</taxon>
        <taxon>Spermatophyta</taxon>
        <taxon>Magnoliopsida</taxon>
        <taxon>eudicotyledons</taxon>
        <taxon>Gunneridae</taxon>
        <taxon>Pentapetalae</taxon>
        <taxon>Caryophyllales</taxon>
        <taxon>Nepenthaceae</taxon>
        <taxon>Nepenthes</taxon>
    </lineage>
</organism>
<reference evidence="1" key="1">
    <citation type="submission" date="2023-05" db="EMBL/GenBank/DDBJ databases">
        <title>Nepenthes gracilis genome sequencing.</title>
        <authorList>
            <person name="Fukushima K."/>
        </authorList>
    </citation>
    <scope>NUCLEOTIDE SEQUENCE</scope>
    <source>
        <strain evidence="1">SING2019-196</strain>
    </source>
</reference>